<dbReference type="PANTHER" id="PTHR21377">
    <property type="entry name" value="PROTEIN FAM210B, MITOCHONDRIAL"/>
    <property type="match status" value="1"/>
</dbReference>
<comment type="caution">
    <text evidence="3">The sequence shown here is derived from an EMBL/GenBank/DDBJ whole genome shotgun (WGS) entry which is preliminary data.</text>
</comment>
<organism evidence="3 4">
    <name type="scientific">Meristemomyces frigidus</name>
    <dbReference type="NCBI Taxonomy" id="1508187"/>
    <lineage>
        <taxon>Eukaryota</taxon>
        <taxon>Fungi</taxon>
        <taxon>Dikarya</taxon>
        <taxon>Ascomycota</taxon>
        <taxon>Pezizomycotina</taxon>
        <taxon>Dothideomycetes</taxon>
        <taxon>Dothideomycetidae</taxon>
        <taxon>Mycosphaerellales</taxon>
        <taxon>Teratosphaeriaceae</taxon>
        <taxon>Meristemomyces</taxon>
    </lineage>
</organism>
<dbReference type="PANTHER" id="PTHR21377:SF0">
    <property type="entry name" value="PROTEIN FAM210B, MITOCHONDRIAL"/>
    <property type="match status" value="1"/>
</dbReference>
<evidence type="ECO:0000313" key="4">
    <source>
        <dbReference type="Proteomes" id="UP001310890"/>
    </source>
</evidence>
<evidence type="ECO:0000313" key="3">
    <source>
        <dbReference type="EMBL" id="KAK5116616.1"/>
    </source>
</evidence>
<evidence type="ECO:0000259" key="2">
    <source>
        <dbReference type="Pfam" id="PF06916"/>
    </source>
</evidence>
<feature type="domain" description="DUF1279" evidence="2">
    <location>
        <begin position="93"/>
        <end position="232"/>
    </location>
</feature>
<sequence length="251" mass="28404">MLALPRRSQLLTFPAGRDTLLRLFTQGNLRNVRAPCRALSSTADTAILRRQGYVTPRLRASGIQRRSPRNVRFNSTQSQLQTPVQPPKKPEGRFKELTRKYGWAALGVYLSLSVLDFPFCFLAVRWLGTDRIAEAEEWVVGNFWTAIERVAPGSREAYGTWRAGLSEKYREFRGLAKEDLEIPAEGPIEDTAEAVEKARRHEASIWTQLVLAYALHKSLIVFRLPITASITPGIVKYLRKRGWNIGIPKAS</sequence>
<dbReference type="InterPro" id="IPR045866">
    <property type="entry name" value="FAM210A/B-like"/>
</dbReference>
<dbReference type="Pfam" id="PF06916">
    <property type="entry name" value="FAM210A-B_dom"/>
    <property type="match status" value="1"/>
</dbReference>
<feature type="compositionally biased region" description="Polar residues" evidence="1">
    <location>
        <begin position="72"/>
        <end position="83"/>
    </location>
</feature>
<gene>
    <name evidence="3" type="ORF">LTR62_007290</name>
</gene>
<reference evidence="3" key="1">
    <citation type="submission" date="2023-08" db="EMBL/GenBank/DDBJ databases">
        <title>Black Yeasts Isolated from many extreme environments.</title>
        <authorList>
            <person name="Coleine C."/>
            <person name="Stajich J.E."/>
            <person name="Selbmann L."/>
        </authorList>
    </citation>
    <scope>NUCLEOTIDE SEQUENCE</scope>
    <source>
        <strain evidence="3">CCFEE 5401</strain>
    </source>
</reference>
<dbReference type="EMBL" id="JAVRRL010000007">
    <property type="protein sequence ID" value="KAK5116616.1"/>
    <property type="molecule type" value="Genomic_DNA"/>
</dbReference>
<name>A0AAN7YRE9_9PEZI</name>
<accession>A0AAN7YRE9</accession>
<dbReference type="AlphaFoldDB" id="A0AAN7YRE9"/>
<evidence type="ECO:0000256" key="1">
    <source>
        <dbReference type="SAM" id="MobiDB-lite"/>
    </source>
</evidence>
<dbReference type="Proteomes" id="UP001310890">
    <property type="component" value="Unassembled WGS sequence"/>
</dbReference>
<proteinExistence type="predicted"/>
<dbReference type="GO" id="GO:0005739">
    <property type="term" value="C:mitochondrion"/>
    <property type="evidence" value="ECO:0007669"/>
    <property type="project" value="TreeGrafter"/>
</dbReference>
<dbReference type="InterPro" id="IPR009688">
    <property type="entry name" value="FAM210A/B-like_dom"/>
</dbReference>
<protein>
    <recommendedName>
        <fullName evidence="2">DUF1279 domain-containing protein</fullName>
    </recommendedName>
</protein>
<feature type="region of interest" description="Disordered" evidence="1">
    <location>
        <begin position="71"/>
        <end position="92"/>
    </location>
</feature>